<evidence type="ECO:0000256" key="1">
    <source>
        <dbReference type="SAM" id="MobiDB-lite"/>
    </source>
</evidence>
<organism evidence="3 4">
    <name type="scientific">Streptomyces camponoticapitis</name>
    <dbReference type="NCBI Taxonomy" id="1616125"/>
    <lineage>
        <taxon>Bacteria</taxon>
        <taxon>Bacillati</taxon>
        <taxon>Actinomycetota</taxon>
        <taxon>Actinomycetes</taxon>
        <taxon>Kitasatosporales</taxon>
        <taxon>Streptomycetaceae</taxon>
        <taxon>Streptomyces</taxon>
    </lineage>
</organism>
<dbReference type="Pfam" id="PF12728">
    <property type="entry name" value="HTH_17"/>
    <property type="match status" value="1"/>
</dbReference>
<protein>
    <recommendedName>
        <fullName evidence="2">Helix-turn-helix domain-containing protein</fullName>
    </recommendedName>
</protein>
<dbReference type="NCBIfam" id="TIGR01764">
    <property type="entry name" value="excise"/>
    <property type="match status" value="1"/>
</dbReference>
<keyword evidence="4" id="KW-1185">Reference proteome</keyword>
<dbReference type="EMBL" id="BMMV01000028">
    <property type="protein sequence ID" value="GGK23203.1"/>
    <property type="molecule type" value="Genomic_DNA"/>
</dbReference>
<evidence type="ECO:0000313" key="4">
    <source>
        <dbReference type="Proteomes" id="UP000660265"/>
    </source>
</evidence>
<gene>
    <name evidence="3" type="ORF">GCM10011583_63900</name>
</gene>
<sequence>MPVPRAGTGTFLHRSAMPSRGSSARTDAGKEVSNEPDRLLTVADAAERLGTGERFIRRLIHERRIRYVKVGKYVRIAESVLRAYVDERTIEPVRTTRPRHGRAA</sequence>
<accession>A0ABQ2ES84</accession>
<dbReference type="InterPro" id="IPR041657">
    <property type="entry name" value="HTH_17"/>
</dbReference>
<proteinExistence type="predicted"/>
<dbReference type="InterPro" id="IPR010093">
    <property type="entry name" value="SinI_DNA-bd"/>
</dbReference>
<feature type="domain" description="Helix-turn-helix" evidence="2">
    <location>
        <begin position="39"/>
        <end position="88"/>
    </location>
</feature>
<reference evidence="4" key="1">
    <citation type="journal article" date="2019" name="Int. J. Syst. Evol. Microbiol.">
        <title>The Global Catalogue of Microorganisms (GCM) 10K type strain sequencing project: providing services to taxonomists for standard genome sequencing and annotation.</title>
        <authorList>
            <consortium name="The Broad Institute Genomics Platform"/>
            <consortium name="The Broad Institute Genome Sequencing Center for Infectious Disease"/>
            <person name="Wu L."/>
            <person name="Ma J."/>
        </authorList>
    </citation>
    <scope>NUCLEOTIDE SEQUENCE [LARGE SCALE GENOMIC DNA]</scope>
    <source>
        <strain evidence="4">CGMCC 4.7275</strain>
    </source>
</reference>
<dbReference type="Proteomes" id="UP000660265">
    <property type="component" value="Unassembled WGS sequence"/>
</dbReference>
<name>A0ABQ2ES84_9ACTN</name>
<evidence type="ECO:0000313" key="3">
    <source>
        <dbReference type="EMBL" id="GGK23203.1"/>
    </source>
</evidence>
<feature type="region of interest" description="Disordered" evidence="1">
    <location>
        <begin position="1"/>
        <end position="35"/>
    </location>
</feature>
<comment type="caution">
    <text evidence="3">The sequence shown here is derived from an EMBL/GenBank/DDBJ whole genome shotgun (WGS) entry which is preliminary data.</text>
</comment>
<evidence type="ECO:0000259" key="2">
    <source>
        <dbReference type="Pfam" id="PF12728"/>
    </source>
</evidence>